<dbReference type="EC" id="1.1.1.40" evidence="6"/>
<dbReference type="PANTHER" id="PTHR43237">
    <property type="entry name" value="NADP-DEPENDENT MALIC ENZYME"/>
    <property type="match status" value="1"/>
</dbReference>
<dbReference type="Pfam" id="PF00390">
    <property type="entry name" value="malic"/>
    <property type="match status" value="1"/>
</dbReference>
<dbReference type="SUPFAM" id="SSF51735">
    <property type="entry name" value="NAD(P)-binding Rossmann-fold domains"/>
    <property type="match status" value="1"/>
</dbReference>
<proteinExistence type="inferred from homology"/>
<dbReference type="InterPro" id="IPR051674">
    <property type="entry name" value="Malate_Decarboxylase"/>
</dbReference>
<dbReference type="STRING" id="489703.SAMN04488038_11127"/>
<dbReference type="InterPro" id="IPR037062">
    <property type="entry name" value="Malic_N_dom_sf"/>
</dbReference>
<dbReference type="FunFam" id="3.40.50.10380:FF:000003">
    <property type="entry name" value="NADP-dependent malic enzyme"/>
    <property type="match status" value="1"/>
</dbReference>
<sequence>MRGPLFWAVCGGQFRPLLPMPAGPQRRAAAMNTPLNLSQAALDYHEHPRPGKLGISITKPVSGPGDLSLAYSPGVAEPVLAIQANPENAYRYTAKGNLVAVISNGTAVLGLGDCGALAGKPVMEGKAVLFKKFADIDVFDIEVDTRDSREFIDTVTRIAPTFGGINLEDIAAPACFEIEAELSRRLDIPVFHDDQHGTAIVLCAGLLNALELQGKRIEDARIVCLGAGAAGIASMRLAVALGARRENLLLVDRKGVIHTGREDYPGLNPEKREFAVEPSERRSLAGALAGADVFIGLSGPDLVREEWLMLMAERPIVFALSNPVPEIRPEVALNVRRDLIMATGRSDYPNQVNNVLCFPFLFRGALDVRASCINDAMKVAAVRALAQLAREPVPGEVLDAYGLKSLCFGPDYIIPKPLDPRLRNLVAPAVAQAALDSGVARRRPAAAA</sequence>
<evidence type="ECO:0000256" key="6">
    <source>
        <dbReference type="ARBA" id="ARBA00038964"/>
    </source>
</evidence>
<dbReference type="SUPFAM" id="SSF53223">
    <property type="entry name" value="Aminoacid dehydrogenase-like, N-terminal domain"/>
    <property type="match status" value="1"/>
</dbReference>
<dbReference type="FunFam" id="3.40.50.720:FF:000095">
    <property type="entry name" value="NADP-dependent malic enzyme"/>
    <property type="match status" value="1"/>
</dbReference>
<reference evidence="13 14" key="1">
    <citation type="submission" date="2016-10" db="EMBL/GenBank/DDBJ databases">
        <authorList>
            <person name="de Groot N.N."/>
        </authorList>
    </citation>
    <scope>NUCLEOTIDE SEQUENCE [LARGE SCALE GENOMIC DNA]</scope>
    <source>
        <strain evidence="13 14">DSM 25927</strain>
    </source>
</reference>
<dbReference type="InterPro" id="IPR012302">
    <property type="entry name" value="Malic_NAD-bd"/>
</dbReference>
<accession>A0A1H9J675</accession>
<dbReference type="CDD" id="cd05311">
    <property type="entry name" value="NAD_bind_2_malic_enz"/>
    <property type="match status" value="1"/>
</dbReference>
<evidence type="ECO:0000256" key="10">
    <source>
        <dbReference type="RuleBase" id="RU003427"/>
    </source>
</evidence>
<dbReference type="Gene3D" id="3.40.50.10380">
    <property type="entry name" value="Malic enzyme, N-terminal domain"/>
    <property type="match status" value="1"/>
</dbReference>
<evidence type="ECO:0000259" key="11">
    <source>
        <dbReference type="SMART" id="SM00919"/>
    </source>
</evidence>
<dbReference type="SMART" id="SM01274">
    <property type="entry name" value="malic"/>
    <property type="match status" value="1"/>
</dbReference>
<dbReference type="Gene3D" id="3.40.50.720">
    <property type="entry name" value="NAD(P)-binding Rossmann-like Domain"/>
    <property type="match status" value="1"/>
</dbReference>
<comment type="similarity">
    <text evidence="3 10">Belongs to the malic enzymes family.</text>
</comment>
<evidence type="ECO:0000256" key="9">
    <source>
        <dbReference type="ARBA" id="ARBA00051384"/>
    </source>
</evidence>
<gene>
    <name evidence="13" type="ORF">SAMN04488038_11127</name>
</gene>
<dbReference type="InterPro" id="IPR036291">
    <property type="entry name" value="NAD(P)-bd_dom_sf"/>
</dbReference>
<dbReference type="AlphaFoldDB" id="A0A1H9J675"/>
<dbReference type="GO" id="GO:0051287">
    <property type="term" value="F:NAD binding"/>
    <property type="evidence" value="ECO:0007669"/>
    <property type="project" value="InterPro"/>
</dbReference>
<dbReference type="GO" id="GO:0046872">
    <property type="term" value="F:metal ion binding"/>
    <property type="evidence" value="ECO:0007669"/>
    <property type="project" value="UniProtKB-KW"/>
</dbReference>
<dbReference type="InterPro" id="IPR045213">
    <property type="entry name" value="Malic_NAD-bd_bact_type"/>
</dbReference>
<comment type="catalytic activity">
    <reaction evidence="8">
        <text>(S)-malate + NADP(+) = pyruvate + CO2 + NADPH</text>
        <dbReference type="Rhea" id="RHEA:18253"/>
        <dbReference type="ChEBI" id="CHEBI:15361"/>
        <dbReference type="ChEBI" id="CHEBI:15589"/>
        <dbReference type="ChEBI" id="CHEBI:16526"/>
        <dbReference type="ChEBI" id="CHEBI:57783"/>
        <dbReference type="ChEBI" id="CHEBI:58349"/>
        <dbReference type="EC" id="1.1.1.40"/>
    </reaction>
</comment>
<evidence type="ECO:0000256" key="3">
    <source>
        <dbReference type="ARBA" id="ARBA00008785"/>
    </source>
</evidence>
<keyword evidence="14" id="KW-1185">Reference proteome</keyword>
<evidence type="ECO:0000313" key="14">
    <source>
        <dbReference type="Proteomes" id="UP000199233"/>
    </source>
</evidence>
<keyword evidence="4 10" id="KW-0479">Metal-binding</keyword>
<name>A0A1H9J675_9GAMM</name>
<dbReference type="Proteomes" id="UP000199233">
    <property type="component" value="Unassembled WGS sequence"/>
</dbReference>
<evidence type="ECO:0000259" key="12">
    <source>
        <dbReference type="SMART" id="SM01274"/>
    </source>
</evidence>
<protein>
    <recommendedName>
        <fullName evidence="7">NADP-dependent malic enzyme</fullName>
        <ecNumber evidence="6">1.1.1.40</ecNumber>
    </recommendedName>
</protein>
<comment type="catalytic activity">
    <reaction evidence="9">
        <text>oxaloacetate + H(+) = pyruvate + CO2</text>
        <dbReference type="Rhea" id="RHEA:15641"/>
        <dbReference type="ChEBI" id="CHEBI:15361"/>
        <dbReference type="ChEBI" id="CHEBI:15378"/>
        <dbReference type="ChEBI" id="CHEBI:16452"/>
        <dbReference type="ChEBI" id="CHEBI:16526"/>
        <dbReference type="EC" id="1.1.1.40"/>
    </reaction>
</comment>
<dbReference type="Pfam" id="PF03949">
    <property type="entry name" value="Malic_M"/>
    <property type="match status" value="1"/>
</dbReference>
<organism evidence="13 14">
    <name type="scientific">Solimonas aquatica</name>
    <dbReference type="NCBI Taxonomy" id="489703"/>
    <lineage>
        <taxon>Bacteria</taxon>
        <taxon>Pseudomonadati</taxon>
        <taxon>Pseudomonadota</taxon>
        <taxon>Gammaproteobacteria</taxon>
        <taxon>Nevskiales</taxon>
        <taxon>Nevskiaceae</taxon>
        <taxon>Solimonas</taxon>
    </lineage>
</organism>
<feature type="domain" description="Malic enzyme NAD-binding" evidence="11">
    <location>
        <begin position="195"/>
        <end position="435"/>
    </location>
</feature>
<dbReference type="InterPro" id="IPR046346">
    <property type="entry name" value="Aminoacid_DH-like_N_sf"/>
</dbReference>
<dbReference type="EMBL" id="FOFS01000011">
    <property type="protein sequence ID" value="SEQ82125.1"/>
    <property type="molecule type" value="Genomic_DNA"/>
</dbReference>
<dbReference type="PANTHER" id="PTHR43237:SF4">
    <property type="entry name" value="NADP-DEPENDENT MALIC ENZYME"/>
    <property type="match status" value="1"/>
</dbReference>
<dbReference type="PRINTS" id="PR00072">
    <property type="entry name" value="MALOXRDTASE"/>
</dbReference>
<dbReference type="SMART" id="SM00919">
    <property type="entry name" value="Malic_M"/>
    <property type="match status" value="1"/>
</dbReference>
<evidence type="ECO:0000256" key="7">
    <source>
        <dbReference type="ARBA" id="ARBA00040273"/>
    </source>
</evidence>
<feature type="domain" description="Malic enzyme N-terminal" evidence="12">
    <location>
        <begin position="50"/>
        <end position="183"/>
    </location>
</feature>
<evidence type="ECO:0000256" key="8">
    <source>
        <dbReference type="ARBA" id="ARBA00050924"/>
    </source>
</evidence>
<evidence type="ECO:0000256" key="2">
    <source>
        <dbReference type="ARBA" id="ARBA00001946"/>
    </source>
</evidence>
<comment type="cofactor">
    <cofactor evidence="1">
        <name>Mn(2+)</name>
        <dbReference type="ChEBI" id="CHEBI:29035"/>
    </cofactor>
</comment>
<evidence type="ECO:0000256" key="4">
    <source>
        <dbReference type="ARBA" id="ARBA00022723"/>
    </source>
</evidence>
<dbReference type="GO" id="GO:0004473">
    <property type="term" value="F:malate dehydrogenase (decarboxylating) (NADP+) activity"/>
    <property type="evidence" value="ECO:0007669"/>
    <property type="project" value="UniProtKB-EC"/>
</dbReference>
<dbReference type="InterPro" id="IPR012301">
    <property type="entry name" value="Malic_N_dom"/>
</dbReference>
<dbReference type="InterPro" id="IPR001891">
    <property type="entry name" value="Malic_OxRdtase"/>
</dbReference>
<keyword evidence="5" id="KW-0560">Oxidoreductase</keyword>
<comment type="cofactor">
    <cofactor evidence="2">
        <name>Mg(2+)</name>
        <dbReference type="ChEBI" id="CHEBI:18420"/>
    </cofactor>
</comment>
<evidence type="ECO:0000256" key="5">
    <source>
        <dbReference type="ARBA" id="ARBA00023002"/>
    </source>
</evidence>
<evidence type="ECO:0000256" key="1">
    <source>
        <dbReference type="ARBA" id="ARBA00001936"/>
    </source>
</evidence>
<evidence type="ECO:0000313" key="13">
    <source>
        <dbReference type="EMBL" id="SEQ82125.1"/>
    </source>
</evidence>